<dbReference type="InterPro" id="IPR043128">
    <property type="entry name" value="Rev_trsase/Diguanyl_cyclase"/>
</dbReference>
<dbReference type="CDD" id="cd01949">
    <property type="entry name" value="GGDEF"/>
    <property type="match status" value="1"/>
</dbReference>
<feature type="domain" description="GGDEF" evidence="7">
    <location>
        <begin position="391"/>
        <end position="524"/>
    </location>
</feature>
<evidence type="ECO:0000256" key="2">
    <source>
        <dbReference type="ARBA" id="ARBA00022475"/>
    </source>
</evidence>
<dbReference type="CDD" id="cd06225">
    <property type="entry name" value="HAMP"/>
    <property type="match status" value="1"/>
</dbReference>
<accession>A0ABW5PHB4</accession>
<dbReference type="Gene3D" id="6.10.340.10">
    <property type="match status" value="1"/>
</dbReference>
<name>A0ABW5PHB4_9BACL</name>
<evidence type="ECO:0000313" key="8">
    <source>
        <dbReference type="EMBL" id="MFD2613978.1"/>
    </source>
</evidence>
<dbReference type="InterPro" id="IPR029787">
    <property type="entry name" value="Nucleotide_cyclase"/>
</dbReference>
<sequence length="804" mass="91522">MKMHTKILIYVGLTTVVILSILYLLSERMILNNYKKMEGDYSKEGMRRVMLSFFDEYNNLGALTMNYSARDETYRMLTQPKIPSAVTAYANRTYPDTFLDSMRLNAVLVFDQKSEVYWAKAFDFARNERLAYPADLIRALTAYNSFYIKHRDPDAHRLGIVVAKGYPYIVSSYPIVTSYKEGPVRGTLVFARRVDNEFVRWLSEKSDMTLEYSTLGDSFRLPGGASMLLLGQSWLRYWSAADTATITSYGMVGDINEKPALLLSFAQPRDFSIQAQENLRFYLAFFAVSGLSFFLLVSFVLKRIVFRRLNEAIEGMRYIDRQKEFHLRMKVTGNDEVTQLESTFNSMMTSLDLSQQAISYQANHDVMTGLANRKSFFGALEKHIAECPEGSRFAVLFIDLDHFKIVNDTMGHDAGDRLLKEAAKRIKACAGEERFVCRLGGDEFCIISEFYTEEGGVEELAGEIQKQLNQPFRLQGQNVSVSASIGISCYPDHGTDTESLLHRSDAAMLGTKEAGKAGHRWYSEEVESRRTRRLLLESALRTARKNDELQLHYQPKWNLESDRMTGVEALLRWNNPELGSVSPAEFIPIAESTGLINELGEWIMRTACRHYRSWQEQMQLQQEGWDGVSGKEQEFPLTVAVNTSGVQLLQPNFVERTMQIFREEGVDPSGFEFEVTESFAITNFNDVIDILTELQQCGFTVSIDDFGEGYSSMKYLCQLPIHLVKIDKSLIDPLTDNKRSRVIVSAIMDMAHRLGVTVVAEGVETQEQRRLLEKYDCDMIQGYLVSRPMPAEEFARSLVGGARV</sequence>
<dbReference type="SUPFAM" id="SSF55073">
    <property type="entry name" value="Nucleotide cyclase"/>
    <property type="match status" value="1"/>
</dbReference>
<dbReference type="NCBIfam" id="TIGR00254">
    <property type="entry name" value="GGDEF"/>
    <property type="match status" value="1"/>
</dbReference>
<dbReference type="RefSeq" id="WP_377604334.1">
    <property type="nucleotide sequence ID" value="NZ_JBHUME010000009.1"/>
</dbReference>
<dbReference type="SMART" id="SM00267">
    <property type="entry name" value="GGDEF"/>
    <property type="match status" value="1"/>
</dbReference>
<evidence type="ECO:0000256" key="4">
    <source>
        <dbReference type="SAM" id="Phobius"/>
    </source>
</evidence>
<organism evidence="8 9">
    <name type="scientific">Paenibacillus gansuensis</name>
    <dbReference type="NCBI Taxonomy" id="306542"/>
    <lineage>
        <taxon>Bacteria</taxon>
        <taxon>Bacillati</taxon>
        <taxon>Bacillota</taxon>
        <taxon>Bacilli</taxon>
        <taxon>Bacillales</taxon>
        <taxon>Paenibacillaceae</taxon>
        <taxon>Paenibacillus</taxon>
    </lineage>
</organism>
<keyword evidence="9" id="KW-1185">Reference proteome</keyword>
<dbReference type="InterPro" id="IPR003660">
    <property type="entry name" value="HAMP_dom"/>
</dbReference>
<evidence type="ECO:0000256" key="1">
    <source>
        <dbReference type="ARBA" id="ARBA00004236"/>
    </source>
</evidence>
<keyword evidence="2" id="KW-1003">Cell membrane</keyword>
<dbReference type="InterPro" id="IPR000160">
    <property type="entry name" value="GGDEF_dom"/>
</dbReference>
<dbReference type="Pfam" id="PF05228">
    <property type="entry name" value="CHASE4"/>
    <property type="match status" value="1"/>
</dbReference>
<dbReference type="SMART" id="SM00304">
    <property type="entry name" value="HAMP"/>
    <property type="match status" value="1"/>
</dbReference>
<dbReference type="InterPro" id="IPR052155">
    <property type="entry name" value="Biofilm_reg_signaling"/>
</dbReference>
<feature type="domain" description="HAMP" evidence="6">
    <location>
        <begin position="303"/>
        <end position="356"/>
    </location>
</feature>
<evidence type="ECO:0000259" key="6">
    <source>
        <dbReference type="PROSITE" id="PS50885"/>
    </source>
</evidence>
<evidence type="ECO:0000259" key="5">
    <source>
        <dbReference type="PROSITE" id="PS50883"/>
    </source>
</evidence>
<dbReference type="PANTHER" id="PTHR44757">
    <property type="entry name" value="DIGUANYLATE CYCLASE DGCP"/>
    <property type="match status" value="1"/>
</dbReference>
<gene>
    <name evidence="8" type="ORF">ACFSUF_16300</name>
</gene>
<feature type="transmembrane region" description="Helical" evidence="4">
    <location>
        <begin position="281"/>
        <end position="301"/>
    </location>
</feature>
<dbReference type="Gene3D" id="3.20.20.450">
    <property type="entry name" value="EAL domain"/>
    <property type="match status" value="1"/>
</dbReference>
<dbReference type="SUPFAM" id="SSF141868">
    <property type="entry name" value="EAL domain-like"/>
    <property type="match status" value="1"/>
</dbReference>
<comment type="caution">
    <text evidence="8">The sequence shown here is derived from an EMBL/GenBank/DDBJ whole genome shotgun (WGS) entry which is preliminary data.</text>
</comment>
<dbReference type="SMART" id="SM00052">
    <property type="entry name" value="EAL"/>
    <property type="match status" value="1"/>
</dbReference>
<dbReference type="Pfam" id="PF00990">
    <property type="entry name" value="GGDEF"/>
    <property type="match status" value="1"/>
</dbReference>
<evidence type="ECO:0000256" key="3">
    <source>
        <dbReference type="ARBA" id="ARBA00023136"/>
    </source>
</evidence>
<dbReference type="InterPro" id="IPR035919">
    <property type="entry name" value="EAL_sf"/>
</dbReference>
<dbReference type="InterPro" id="IPR001633">
    <property type="entry name" value="EAL_dom"/>
</dbReference>
<dbReference type="PANTHER" id="PTHR44757:SF2">
    <property type="entry name" value="BIOFILM ARCHITECTURE MAINTENANCE PROTEIN MBAA"/>
    <property type="match status" value="1"/>
</dbReference>
<evidence type="ECO:0000259" key="7">
    <source>
        <dbReference type="PROSITE" id="PS50887"/>
    </source>
</evidence>
<dbReference type="EMBL" id="JBHUME010000009">
    <property type="protein sequence ID" value="MFD2613978.1"/>
    <property type="molecule type" value="Genomic_DNA"/>
</dbReference>
<dbReference type="PROSITE" id="PS50885">
    <property type="entry name" value="HAMP"/>
    <property type="match status" value="1"/>
</dbReference>
<feature type="domain" description="EAL" evidence="5">
    <location>
        <begin position="533"/>
        <end position="802"/>
    </location>
</feature>
<protein>
    <submittedName>
        <fullName evidence="8">EAL domain-containing protein</fullName>
    </submittedName>
</protein>
<evidence type="ECO:0000313" key="9">
    <source>
        <dbReference type="Proteomes" id="UP001597541"/>
    </source>
</evidence>
<keyword evidence="4" id="KW-1133">Transmembrane helix</keyword>
<dbReference type="PROSITE" id="PS50887">
    <property type="entry name" value="GGDEF"/>
    <property type="match status" value="1"/>
</dbReference>
<reference evidence="9" key="1">
    <citation type="journal article" date="2019" name="Int. J. Syst. Evol. Microbiol.">
        <title>The Global Catalogue of Microorganisms (GCM) 10K type strain sequencing project: providing services to taxonomists for standard genome sequencing and annotation.</title>
        <authorList>
            <consortium name="The Broad Institute Genomics Platform"/>
            <consortium name="The Broad Institute Genome Sequencing Center for Infectious Disease"/>
            <person name="Wu L."/>
            <person name="Ma J."/>
        </authorList>
    </citation>
    <scope>NUCLEOTIDE SEQUENCE [LARGE SCALE GENOMIC DNA]</scope>
    <source>
        <strain evidence="9">KCTC 3950</strain>
    </source>
</reference>
<dbReference type="InterPro" id="IPR007892">
    <property type="entry name" value="CHASE4"/>
</dbReference>
<dbReference type="PROSITE" id="PS50883">
    <property type="entry name" value="EAL"/>
    <property type="match status" value="1"/>
</dbReference>
<dbReference type="Gene3D" id="3.30.70.270">
    <property type="match status" value="1"/>
</dbReference>
<keyword evidence="4" id="KW-0812">Transmembrane</keyword>
<keyword evidence="3 4" id="KW-0472">Membrane</keyword>
<feature type="transmembrane region" description="Helical" evidence="4">
    <location>
        <begin position="7"/>
        <end position="25"/>
    </location>
</feature>
<dbReference type="Pfam" id="PF00563">
    <property type="entry name" value="EAL"/>
    <property type="match status" value="1"/>
</dbReference>
<dbReference type="Proteomes" id="UP001597541">
    <property type="component" value="Unassembled WGS sequence"/>
</dbReference>
<dbReference type="CDD" id="cd01948">
    <property type="entry name" value="EAL"/>
    <property type="match status" value="1"/>
</dbReference>
<comment type="subcellular location">
    <subcellularLocation>
        <location evidence="1">Cell membrane</location>
    </subcellularLocation>
</comment>
<proteinExistence type="predicted"/>